<protein>
    <submittedName>
        <fullName evidence="2">Uncharacterized protein</fullName>
    </submittedName>
</protein>
<dbReference type="EMBL" id="CAADIZ010000027">
    <property type="protein sequence ID" value="VFS24549.1"/>
    <property type="molecule type" value="Genomic_DNA"/>
</dbReference>
<sequence>MVPGRKMDAIKLYRAENGGGLADAKAIIEGFITQTEAAVEK</sequence>
<dbReference type="EMBL" id="CAADHY010000014">
    <property type="protein sequence ID" value="VFR19892.1"/>
    <property type="molecule type" value="Genomic_DNA"/>
</dbReference>
<dbReference type="InterPro" id="IPR014719">
    <property type="entry name" value="Ribosomal_bL12_C/ClpS-like"/>
</dbReference>
<dbReference type="EMBL" id="CAADIP010000023">
    <property type="protein sequence ID" value="VFR89007.1"/>
    <property type="molecule type" value="Genomic_DNA"/>
</dbReference>
<evidence type="ECO:0000313" key="3">
    <source>
        <dbReference type="EMBL" id="VFR54944.1"/>
    </source>
</evidence>
<organism evidence="2">
    <name type="scientific">plant metagenome</name>
    <dbReference type="NCBI Taxonomy" id="1297885"/>
    <lineage>
        <taxon>unclassified sequences</taxon>
        <taxon>metagenomes</taxon>
        <taxon>organismal metagenomes</taxon>
    </lineage>
</organism>
<accession>A0A484R8G2</accession>
<evidence type="ECO:0000313" key="7">
    <source>
        <dbReference type="EMBL" id="VFS24549.1"/>
    </source>
</evidence>
<dbReference type="EMBL" id="CAADII010000037">
    <property type="protein sequence ID" value="VFR54944.1"/>
    <property type="molecule type" value="Genomic_DNA"/>
</dbReference>
<reference evidence="2" key="1">
    <citation type="submission" date="2019-03" db="EMBL/GenBank/DDBJ databases">
        <authorList>
            <person name="Danneels B."/>
        </authorList>
    </citation>
    <scope>NUCLEOTIDE SEQUENCE</scope>
</reference>
<evidence type="ECO:0000313" key="1">
    <source>
        <dbReference type="EMBL" id="VFR19892.1"/>
    </source>
</evidence>
<dbReference type="EMBL" id="CAADID010000022">
    <property type="protein sequence ID" value="VFR72515.1"/>
    <property type="molecule type" value="Genomic_DNA"/>
</dbReference>
<dbReference type="AlphaFoldDB" id="A0A484R8G2"/>
<gene>
    <name evidence="1" type="ORF">AMP9_3526</name>
    <name evidence="2" type="ORF">ANT2_1163</name>
    <name evidence="4" type="ORF">ANT3_1164</name>
    <name evidence="3" type="ORF">BRI6_1263</name>
    <name evidence="5" type="ORF">BRI9_1317</name>
    <name evidence="6" type="ORF">IVO3_1314</name>
    <name evidence="7" type="ORF">RAN7_1253</name>
</gene>
<name>A0A484R8G2_9ZZZZ</name>
<evidence type="ECO:0000313" key="2">
    <source>
        <dbReference type="EMBL" id="VFR46864.1"/>
    </source>
</evidence>
<evidence type="ECO:0000313" key="5">
    <source>
        <dbReference type="EMBL" id="VFR74322.1"/>
    </source>
</evidence>
<proteinExistence type="predicted"/>
<evidence type="ECO:0000313" key="6">
    <source>
        <dbReference type="EMBL" id="VFR89007.1"/>
    </source>
</evidence>
<dbReference type="Gene3D" id="3.30.1390.10">
    <property type="match status" value="1"/>
</dbReference>
<dbReference type="EMBL" id="CAADIG010000021">
    <property type="protein sequence ID" value="VFR46864.1"/>
    <property type="molecule type" value="Genomic_DNA"/>
</dbReference>
<dbReference type="EMBL" id="CAADIK010000035">
    <property type="protein sequence ID" value="VFR74322.1"/>
    <property type="molecule type" value="Genomic_DNA"/>
</dbReference>
<evidence type="ECO:0000313" key="4">
    <source>
        <dbReference type="EMBL" id="VFR72515.1"/>
    </source>
</evidence>